<organism evidence="1 2">
    <name type="scientific">Dioscorea alata</name>
    <name type="common">Purple yam</name>
    <dbReference type="NCBI Taxonomy" id="55571"/>
    <lineage>
        <taxon>Eukaryota</taxon>
        <taxon>Viridiplantae</taxon>
        <taxon>Streptophyta</taxon>
        <taxon>Embryophyta</taxon>
        <taxon>Tracheophyta</taxon>
        <taxon>Spermatophyta</taxon>
        <taxon>Magnoliopsida</taxon>
        <taxon>Liliopsida</taxon>
        <taxon>Dioscoreales</taxon>
        <taxon>Dioscoreaceae</taxon>
        <taxon>Dioscorea</taxon>
    </lineage>
</organism>
<protein>
    <submittedName>
        <fullName evidence="1">Uncharacterized protein</fullName>
    </submittedName>
</protein>
<dbReference type="Proteomes" id="UP000827976">
    <property type="component" value="Chromosome 7"/>
</dbReference>
<evidence type="ECO:0000313" key="1">
    <source>
        <dbReference type="EMBL" id="KAH7676512.1"/>
    </source>
</evidence>
<reference evidence="2" key="1">
    <citation type="journal article" date="2022" name="Nat. Commun.">
        <title>Chromosome evolution and the genetic basis of agronomically important traits in greater yam.</title>
        <authorList>
            <person name="Bredeson J.V."/>
            <person name="Lyons J.B."/>
            <person name="Oniyinde I.O."/>
            <person name="Okereke N.R."/>
            <person name="Kolade O."/>
            <person name="Nnabue I."/>
            <person name="Nwadili C.O."/>
            <person name="Hribova E."/>
            <person name="Parker M."/>
            <person name="Nwogha J."/>
            <person name="Shu S."/>
            <person name="Carlson J."/>
            <person name="Kariba R."/>
            <person name="Muthemba S."/>
            <person name="Knop K."/>
            <person name="Barton G.J."/>
            <person name="Sherwood A.V."/>
            <person name="Lopez-Montes A."/>
            <person name="Asiedu R."/>
            <person name="Jamnadass R."/>
            <person name="Muchugi A."/>
            <person name="Goodstein D."/>
            <person name="Egesi C.N."/>
            <person name="Featherston J."/>
            <person name="Asfaw A."/>
            <person name="Simpson G.G."/>
            <person name="Dolezel J."/>
            <person name="Hendre P.S."/>
            <person name="Van Deynze A."/>
            <person name="Kumar P.L."/>
            <person name="Obidiegwu J.E."/>
            <person name="Bhattacharjee R."/>
            <person name="Rokhsar D.S."/>
        </authorList>
    </citation>
    <scope>NUCLEOTIDE SEQUENCE [LARGE SCALE GENOMIC DNA]</scope>
    <source>
        <strain evidence="2">cv. TDa95/00328</strain>
    </source>
</reference>
<sequence>MASYTIPSIMDKEEGALEKTPAKALRHPPRSKKRGALNIVRAALFMARKNKPSSDIINSRGKGLWSFFVKNMRPLYHHNLDSHLKLPLSLPPAPMSNVGIPPPPLPENYHDVLLPPPSPASSIGGMSRYASAEDLKEFEESDEVEEGVDEEVNQIDLKAEEFIARFYKQMRVEKMEEMGGRNYV</sequence>
<accession>A0ACB7VPI3</accession>
<dbReference type="EMBL" id="CM037017">
    <property type="protein sequence ID" value="KAH7676512.1"/>
    <property type="molecule type" value="Genomic_DNA"/>
</dbReference>
<gene>
    <name evidence="1" type="ORF">IHE45_07G021300</name>
</gene>
<proteinExistence type="predicted"/>
<name>A0ACB7VPI3_DIOAL</name>
<evidence type="ECO:0000313" key="2">
    <source>
        <dbReference type="Proteomes" id="UP000827976"/>
    </source>
</evidence>
<comment type="caution">
    <text evidence="1">The sequence shown here is derived from an EMBL/GenBank/DDBJ whole genome shotgun (WGS) entry which is preliminary data.</text>
</comment>
<keyword evidence="2" id="KW-1185">Reference proteome</keyword>